<evidence type="ECO:0000259" key="2">
    <source>
        <dbReference type="Pfam" id="PF25482"/>
    </source>
</evidence>
<name>A0A9P4LSE2_9PEZI</name>
<dbReference type="InterPro" id="IPR057227">
    <property type="entry name" value="DUF7905"/>
</dbReference>
<feature type="region of interest" description="Disordered" evidence="1">
    <location>
        <begin position="114"/>
        <end position="136"/>
    </location>
</feature>
<organism evidence="3 4">
    <name type="scientific">Saccharata proteae CBS 121410</name>
    <dbReference type="NCBI Taxonomy" id="1314787"/>
    <lineage>
        <taxon>Eukaryota</taxon>
        <taxon>Fungi</taxon>
        <taxon>Dikarya</taxon>
        <taxon>Ascomycota</taxon>
        <taxon>Pezizomycotina</taxon>
        <taxon>Dothideomycetes</taxon>
        <taxon>Dothideomycetes incertae sedis</taxon>
        <taxon>Botryosphaeriales</taxon>
        <taxon>Saccharataceae</taxon>
        <taxon>Saccharata</taxon>
    </lineage>
</organism>
<keyword evidence="4" id="KW-1185">Reference proteome</keyword>
<evidence type="ECO:0000313" key="4">
    <source>
        <dbReference type="Proteomes" id="UP000799776"/>
    </source>
</evidence>
<proteinExistence type="predicted"/>
<reference evidence="3" key="1">
    <citation type="journal article" date="2020" name="Stud. Mycol.">
        <title>101 Dothideomycetes genomes: a test case for predicting lifestyles and emergence of pathogens.</title>
        <authorList>
            <person name="Haridas S."/>
            <person name="Albert R."/>
            <person name="Binder M."/>
            <person name="Bloem J."/>
            <person name="Labutti K."/>
            <person name="Salamov A."/>
            <person name="Andreopoulos B."/>
            <person name="Baker S."/>
            <person name="Barry K."/>
            <person name="Bills G."/>
            <person name="Bluhm B."/>
            <person name="Cannon C."/>
            <person name="Castanera R."/>
            <person name="Culley D."/>
            <person name="Daum C."/>
            <person name="Ezra D."/>
            <person name="Gonzalez J."/>
            <person name="Henrissat B."/>
            <person name="Kuo A."/>
            <person name="Liang C."/>
            <person name="Lipzen A."/>
            <person name="Lutzoni F."/>
            <person name="Magnuson J."/>
            <person name="Mondo S."/>
            <person name="Nolan M."/>
            <person name="Ohm R."/>
            <person name="Pangilinan J."/>
            <person name="Park H.-J."/>
            <person name="Ramirez L."/>
            <person name="Alfaro M."/>
            <person name="Sun H."/>
            <person name="Tritt A."/>
            <person name="Yoshinaga Y."/>
            <person name="Zwiers L.-H."/>
            <person name="Turgeon B."/>
            <person name="Goodwin S."/>
            <person name="Spatafora J."/>
            <person name="Crous P."/>
            <person name="Grigoriev I."/>
        </authorList>
    </citation>
    <scope>NUCLEOTIDE SEQUENCE</scope>
    <source>
        <strain evidence="3">CBS 121410</strain>
    </source>
</reference>
<evidence type="ECO:0000313" key="3">
    <source>
        <dbReference type="EMBL" id="KAF2084435.1"/>
    </source>
</evidence>
<dbReference type="AlphaFoldDB" id="A0A9P4LSE2"/>
<comment type="caution">
    <text evidence="3">The sequence shown here is derived from an EMBL/GenBank/DDBJ whole genome shotgun (WGS) entry which is preliminary data.</text>
</comment>
<feature type="domain" description="DUF7905" evidence="2">
    <location>
        <begin position="826"/>
        <end position="1130"/>
    </location>
</feature>
<protein>
    <recommendedName>
        <fullName evidence="2">DUF7905 domain-containing protein</fullName>
    </recommendedName>
</protein>
<feature type="compositionally biased region" description="Low complexity" evidence="1">
    <location>
        <begin position="20"/>
        <end position="29"/>
    </location>
</feature>
<feature type="compositionally biased region" description="Basic and acidic residues" evidence="1">
    <location>
        <begin position="268"/>
        <end position="279"/>
    </location>
</feature>
<dbReference type="Pfam" id="PF25482">
    <property type="entry name" value="DUF7905"/>
    <property type="match status" value="1"/>
</dbReference>
<feature type="compositionally biased region" description="Polar residues" evidence="1">
    <location>
        <begin position="308"/>
        <end position="317"/>
    </location>
</feature>
<evidence type="ECO:0000256" key="1">
    <source>
        <dbReference type="SAM" id="MobiDB-lite"/>
    </source>
</evidence>
<feature type="region of interest" description="Disordered" evidence="1">
    <location>
        <begin position="1"/>
        <end position="83"/>
    </location>
</feature>
<dbReference type="Proteomes" id="UP000799776">
    <property type="component" value="Unassembled WGS sequence"/>
</dbReference>
<dbReference type="EMBL" id="ML978741">
    <property type="protein sequence ID" value="KAF2084435.1"/>
    <property type="molecule type" value="Genomic_DNA"/>
</dbReference>
<dbReference type="OrthoDB" id="4739136at2759"/>
<feature type="region of interest" description="Disordered" evidence="1">
    <location>
        <begin position="659"/>
        <end position="678"/>
    </location>
</feature>
<feature type="compositionally biased region" description="Basic and acidic residues" evidence="1">
    <location>
        <begin position="659"/>
        <end position="668"/>
    </location>
</feature>
<accession>A0A9P4LSE2</accession>
<feature type="region of interest" description="Disordered" evidence="1">
    <location>
        <begin position="212"/>
        <end position="339"/>
    </location>
</feature>
<gene>
    <name evidence="3" type="ORF">K490DRAFT_59583</name>
</gene>
<feature type="compositionally biased region" description="Polar residues" evidence="1">
    <location>
        <begin position="34"/>
        <end position="50"/>
    </location>
</feature>
<feature type="region of interest" description="Disordered" evidence="1">
    <location>
        <begin position="439"/>
        <end position="497"/>
    </location>
</feature>
<sequence>MEKEQLPGQGQDWRPPSPTPSTRSRIWSRGRASPNLTQQNIFTSLSNTVSPVPHRPAAIDDQHRPTHTANMPGEAEPRATANEENLLIDLGSDPGTTTPAPLNRVEAYIRDVSTTEQDPEDLYFGTPTEDDGADNTDEDFPLPPVEDDTVEWVQKLVESRSPSPSPTVTRIAFAQQSEQGSLLEVHRIRSPVTTPLVGDLLRTTRVQAGTAMGTEPLDLLTGPEPSAADPKPDVLAGPDTFESKAKSESAVPKEPVDFMFPDIPDDWGMSKEPKPELKKPATNLTTPKPEPPKSTSGDEAFPPLGQARGQQIPQRSYASAAVSGTPGAPTTGWPSLTGSFAPRGKFVTATGPSQAFNAGLPTTGRPGQTGPFVPGGNPIVQPTPNLRRVTSAPRSLTTSNTRATSVISVHSSRENLRGFQQRGQNTRATSAISVHSSRENLRGFQQHGQNTRGRGYSKPRGGRGSFRGNHTAAPPRRQVNTQFRPPRQANFIPGGPRRNVARVSAQQYRGRVVDGPRPKITPDLVINRDNTATSAWRNKEKQEVFIYTLPLSFNMIAGTSNNAKDSQPAIPRLAEIAAIEGVHIEPKWPSKQERQRTGGISVYIHGNIDAIDRARYLIDQWYTQIKELQKAAKSQWAKVWAFDAAVEKRIQRRIEREEKRQDFRRIPDPDPEGESTYRRPFGWPSDIDYSPMQCLGTNLEALDPIRMEFEVYINYASAAVAPVLLVQGESMSLIEQAVVRLGGVGAQLDARSFEPDTEFFLNIPYFSDTEAVKFPWVNMHDYWNPALIAGGESPEDSRGMVPTLTKPMPRPLAGKVDEEAVDEPLVKRLMHTVSETCQYLPAYRGSMRMRITLGTLVLQNYRRFPIEDNPGYPLNDFYDMMGSHQVEGHVTRELGDKILEEQVLQRCFKAKGLLFPQIAGISSLADIQPVYTASFVIDNPNGKGDLFMDATLSDYEGVSTVENRRWWRLENNCDEMTQLLDANLVNVSHGTAWHFGLESGNPVDEAALSLDYRVFGHSLKLDLDAAKDMTKSEFVIYQDDGVLQIPVKEVLQRRCWRFNTKAGEWVLEVARVNKTVLRPGEEPLHWEPRWTVNFWHNDWDQHLMQNARLEIGMKARWATGNPVNTLFPASGETSNFAENIGITKTEHAYREAEEPEERERRQDYDRQKAIVEGEIDLYANVKPTEPANIQGIEQLLELLGEVHEMIVGEKK</sequence>